<feature type="region of interest" description="Disordered" evidence="1">
    <location>
        <begin position="187"/>
        <end position="210"/>
    </location>
</feature>
<dbReference type="GO" id="GO:0016209">
    <property type="term" value="F:antioxidant activity"/>
    <property type="evidence" value="ECO:0007669"/>
    <property type="project" value="InterPro"/>
</dbReference>
<dbReference type="InterPro" id="IPR050553">
    <property type="entry name" value="Thioredoxin_ResA/DsbE_sf"/>
</dbReference>
<sequence>MIFWLRNKKNNLLIVLLIIVFLVSFYSFAFSSSFRKGFPAPTFTLKTIDGETFNLADYKEKQKLLILYFCNNENEDSICGIEELAEYFEEHIIEEKYQVIMINTRKDLTEEDITKIKEFWNNKKISFTILLDSQDEVSNLYNIEVLPTTIFLAKNLVVKRVYPGLLSKQQNLMFQYLSYFLDAKEKEVSKKETKKDDDCDDGVCDPPPGY</sequence>
<name>X0YZL8_9ZZZZ</name>
<feature type="compositionally biased region" description="Basic and acidic residues" evidence="1">
    <location>
        <begin position="187"/>
        <end position="197"/>
    </location>
</feature>
<dbReference type="InterPro" id="IPR036249">
    <property type="entry name" value="Thioredoxin-like_sf"/>
</dbReference>
<protein>
    <recommendedName>
        <fullName evidence="2">Alkyl hydroperoxide reductase subunit C/ Thiol specific antioxidant domain-containing protein</fullName>
    </recommendedName>
</protein>
<reference evidence="3" key="1">
    <citation type="journal article" date="2014" name="Front. Microbiol.">
        <title>High frequency of phylogenetically diverse reductive dehalogenase-homologous genes in deep subseafloor sedimentary metagenomes.</title>
        <authorList>
            <person name="Kawai M."/>
            <person name="Futagami T."/>
            <person name="Toyoda A."/>
            <person name="Takaki Y."/>
            <person name="Nishi S."/>
            <person name="Hori S."/>
            <person name="Arai W."/>
            <person name="Tsubouchi T."/>
            <person name="Morono Y."/>
            <person name="Uchiyama I."/>
            <person name="Ito T."/>
            <person name="Fujiyama A."/>
            <person name="Inagaki F."/>
            <person name="Takami H."/>
        </authorList>
    </citation>
    <scope>NUCLEOTIDE SEQUENCE</scope>
    <source>
        <strain evidence="3">Expedition CK06-06</strain>
    </source>
</reference>
<proteinExistence type="predicted"/>
<dbReference type="PANTHER" id="PTHR42852">
    <property type="entry name" value="THIOL:DISULFIDE INTERCHANGE PROTEIN DSBE"/>
    <property type="match status" value="1"/>
</dbReference>
<dbReference type="GO" id="GO:0016491">
    <property type="term" value="F:oxidoreductase activity"/>
    <property type="evidence" value="ECO:0007669"/>
    <property type="project" value="InterPro"/>
</dbReference>
<dbReference type="AlphaFoldDB" id="X0YZL8"/>
<dbReference type="EMBL" id="BART01000032">
    <property type="protein sequence ID" value="GAG62025.1"/>
    <property type="molecule type" value="Genomic_DNA"/>
</dbReference>
<accession>X0YZL8</accession>
<dbReference type="Pfam" id="PF00578">
    <property type="entry name" value="AhpC-TSA"/>
    <property type="match status" value="1"/>
</dbReference>
<dbReference type="Gene3D" id="3.40.30.10">
    <property type="entry name" value="Glutaredoxin"/>
    <property type="match status" value="1"/>
</dbReference>
<comment type="caution">
    <text evidence="3">The sequence shown here is derived from an EMBL/GenBank/DDBJ whole genome shotgun (WGS) entry which is preliminary data.</text>
</comment>
<evidence type="ECO:0000256" key="1">
    <source>
        <dbReference type="SAM" id="MobiDB-lite"/>
    </source>
</evidence>
<feature type="domain" description="Alkyl hydroperoxide reductase subunit C/ Thiol specific antioxidant" evidence="2">
    <location>
        <begin position="39"/>
        <end position="159"/>
    </location>
</feature>
<dbReference type="CDD" id="cd02966">
    <property type="entry name" value="TlpA_like_family"/>
    <property type="match status" value="1"/>
</dbReference>
<organism evidence="3">
    <name type="scientific">marine sediment metagenome</name>
    <dbReference type="NCBI Taxonomy" id="412755"/>
    <lineage>
        <taxon>unclassified sequences</taxon>
        <taxon>metagenomes</taxon>
        <taxon>ecological metagenomes</taxon>
    </lineage>
</organism>
<dbReference type="PANTHER" id="PTHR42852:SF17">
    <property type="entry name" value="THIOREDOXIN-LIKE PROTEIN HI_1115"/>
    <property type="match status" value="1"/>
</dbReference>
<dbReference type="SUPFAM" id="SSF52833">
    <property type="entry name" value="Thioredoxin-like"/>
    <property type="match status" value="1"/>
</dbReference>
<evidence type="ECO:0000313" key="3">
    <source>
        <dbReference type="EMBL" id="GAG62025.1"/>
    </source>
</evidence>
<gene>
    <name evidence="3" type="ORF">S01H4_00280</name>
</gene>
<evidence type="ECO:0000259" key="2">
    <source>
        <dbReference type="Pfam" id="PF00578"/>
    </source>
</evidence>
<dbReference type="InterPro" id="IPR000866">
    <property type="entry name" value="AhpC/TSA"/>
</dbReference>